<evidence type="ECO:0000313" key="3">
    <source>
        <dbReference type="EMBL" id="GAL83066.1"/>
    </source>
</evidence>
<reference evidence="3 4" key="1">
    <citation type="submission" date="2014-09" db="EMBL/GenBank/DDBJ databases">
        <title>Sporocytophaga myxococcoides PG-01 genome sequencing.</title>
        <authorList>
            <person name="Liu L."/>
            <person name="Gao P.J."/>
            <person name="Chen G.J."/>
            <person name="Wang L.S."/>
        </authorList>
    </citation>
    <scope>NUCLEOTIDE SEQUENCE [LARGE SCALE GENOMIC DNA]</scope>
    <source>
        <strain evidence="3 4">PG-01</strain>
    </source>
</reference>
<comment type="caution">
    <text evidence="3">The sequence shown here is derived from an EMBL/GenBank/DDBJ whole genome shotgun (WGS) entry which is preliminary data.</text>
</comment>
<keyword evidence="4" id="KW-1185">Reference proteome</keyword>
<name>A0A098L8I3_9BACT</name>
<dbReference type="NCBIfam" id="TIGR04183">
    <property type="entry name" value="Por_Secre_tail"/>
    <property type="match status" value="1"/>
</dbReference>
<feature type="signal peptide" evidence="1">
    <location>
        <begin position="1"/>
        <end position="20"/>
    </location>
</feature>
<dbReference type="AlphaFoldDB" id="A0A098L8I3"/>
<accession>A0A098L8I3</accession>
<dbReference type="RefSeq" id="WP_045457437.1">
    <property type="nucleotide sequence ID" value="NZ_BBLT01000001.1"/>
</dbReference>
<dbReference type="EMBL" id="BBLT01000001">
    <property type="protein sequence ID" value="GAL83066.1"/>
    <property type="molecule type" value="Genomic_DNA"/>
</dbReference>
<evidence type="ECO:0000313" key="4">
    <source>
        <dbReference type="Proteomes" id="UP000030185"/>
    </source>
</evidence>
<dbReference type="Pfam" id="PF18962">
    <property type="entry name" value="Por_Secre_tail"/>
    <property type="match status" value="1"/>
</dbReference>
<dbReference type="STRING" id="153721.MYP_292"/>
<protein>
    <recommendedName>
        <fullName evidence="2">Secretion system C-terminal sorting domain-containing protein</fullName>
    </recommendedName>
</protein>
<sequence>MVKKQLFILIFLAISLTAFCQDTLRNIRQDEKLIAYRSDYGGYICGYLTGQNCWFSENYAEKYRIKGKAEVLGVISYHTGYMTRPNRQVTFDIWSVGANHLPEDSLGGRYMSYRNLIISGNPVTTLFYEPISVEDSFFVAFNFLLYAHDAEESGFTDTLALLTSLDGSRPDSDLADIGRNAVRFHHGQWRDLYQRLGYKFHLALFPIIRYIPVAGTIDYKEAISSLSVYPNPCVDEALVSFSTGIESNVRIKIYNLDQKELMNIDLGRKNPGFHHEKLNVSSLHASVYILSIESDYSRQVYKFIKGQ</sequence>
<dbReference type="OrthoDB" id="9816167at2"/>
<evidence type="ECO:0000256" key="1">
    <source>
        <dbReference type="SAM" id="SignalP"/>
    </source>
</evidence>
<evidence type="ECO:0000259" key="2">
    <source>
        <dbReference type="Pfam" id="PF18962"/>
    </source>
</evidence>
<gene>
    <name evidence="3" type="ORF">MYP_292</name>
</gene>
<feature type="domain" description="Secretion system C-terminal sorting" evidence="2">
    <location>
        <begin position="228"/>
        <end position="304"/>
    </location>
</feature>
<proteinExistence type="predicted"/>
<dbReference type="Proteomes" id="UP000030185">
    <property type="component" value="Unassembled WGS sequence"/>
</dbReference>
<organism evidence="3 4">
    <name type="scientific">Sporocytophaga myxococcoides</name>
    <dbReference type="NCBI Taxonomy" id="153721"/>
    <lineage>
        <taxon>Bacteria</taxon>
        <taxon>Pseudomonadati</taxon>
        <taxon>Bacteroidota</taxon>
        <taxon>Cytophagia</taxon>
        <taxon>Cytophagales</taxon>
        <taxon>Cytophagaceae</taxon>
        <taxon>Sporocytophaga</taxon>
    </lineage>
</organism>
<dbReference type="InterPro" id="IPR026444">
    <property type="entry name" value="Secre_tail"/>
</dbReference>
<feature type="chain" id="PRO_5001944779" description="Secretion system C-terminal sorting domain-containing protein" evidence="1">
    <location>
        <begin position="21"/>
        <end position="307"/>
    </location>
</feature>
<keyword evidence="1" id="KW-0732">Signal</keyword>